<dbReference type="STRING" id="59895.A0A103YAZ0"/>
<keyword evidence="5" id="KW-0479">Metal-binding</keyword>
<dbReference type="Gramene" id="KVI05755">
    <property type="protein sequence ID" value="KVI05755"/>
    <property type="gene ID" value="Ccrd_015974"/>
</dbReference>
<name>A0A103YAZ0_CYNCS</name>
<keyword evidence="3" id="KW-0349">Heme</keyword>
<dbReference type="PANTHER" id="PTHR24282">
    <property type="entry name" value="CYTOCHROME P450 FAMILY MEMBER"/>
    <property type="match status" value="1"/>
</dbReference>
<reference evidence="11 12" key="1">
    <citation type="journal article" date="2016" name="Sci. Rep.">
        <title>The genome sequence of the outbreeding globe artichoke constructed de novo incorporating a phase-aware low-pass sequencing strategy of F1 progeny.</title>
        <authorList>
            <person name="Scaglione D."/>
            <person name="Reyes-Chin-Wo S."/>
            <person name="Acquadro A."/>
            <person name="Froenicke L."/>
            <person name="Portis E."/>
            <person name="Beitel C."/>
            <person name="Tirone M."/>
            <person name="Mauro R."/>
            <person name="Lo Monaco A."/>
            <person name="Mauromicale G."/>
            <person name="Faccioli P."/>
            <person name="Cattivelli L."/>
            <person name="Rieseberg L."/>
            <person name="Michelmore R."/>
            <person name="Lanteri S."/>
        </authorList>
    </citation>
    <scope>NUCLEOTIDE SEQUENCE [LARGE SCALE GENOMIC DNA]</scope>
    <source>
        <strain evidence="11">2C</strain>
    </source>
</reference>
<dbReference type="Proteomes" id="UP000243975">
    <property type="component" value="Unassembled WGS sequence"/>
</dbReference>
<dbReference type="GO" id="GO:0020037">
    <property type="term" value="F:heme binding"/>
    <property type="evidence" value="ECO:0007669"/>
    <property type="project" value="InterPro"/>
</dbReference>
<dbReference type="EMBL" id="LEKV01001862">
    <property type="protein sequence ID" value="KVI05755.1"/>
    <property type="molecule type" value="Genomic_DNA"/>
</dbReference>
<keyword evidence="4" id="KW-0812">Transmembrane</keyword>
<dbReference type="SUPFAM" id="SSF48264">
    <property type="entry name" value="Cytochrome P450"/>
    <property type="match status" value="1"/>
</dbReference>
<accession>A0A103YAZ0</accession>
<evidence type="ECO:0000256" key="1">
    <source>
        <dbReference type="ARBA" id="ARBA00004370"/>
    </source>
</evidence>
<dbReference type="GO" id="GO:0005506">
    <property type="term" value="F:iron ion binding"/>
    <property type="evidence" value="ECO:0007669"/>
    <property type="project" value="InterPro"/>
</dbReference>
<keyword evidence="10" id="KW-0472">Membrane</keyword>
<keyword evidence="8" id="KW-0408">Iron</keyword>
<dbReference type="GO" id="GO:0016705">
    <property type="term" value="F:oxidoreductase activity, acting on paired donors, with incorporation or reduction of molecular oxygen"/>
    <property type="evidence" value="ECO:0007669"/>
    <property type="project" value="InterPro"/>
</dbReference>
<dbReference type="Gene3D" id="1.10.630.10">
    <property type="entry name" value="Cytochrome P450"/>
    <property type="match status" value="1"/>
</dbReference>
<evidence type="ECO:0000256" key="3">
    <source>
        <dbReference type="ARBA" id="ARBA00022617"/>
    </source>
</evidence>
<keyword evidence="6" id="KW-1133">Transmembrane helix</keyword>
<protein>
    <submittedName>
        <fullName evidence="11">Cytochrome P450</fullName>
    </submittedName>
</protein>
<comment type="subcellular location">
    <subcellularLocation>
        <location evidence="1">Membrane</location>
    </subcellularLocation>
</comment>
<dbReference type="InterPro" id="IPR001128">
    <property type="entry name" value="Cyt_P450"/>
</dbReference>
<dbReference type="OMA" id="ININYCW"/>
<comment type="caution">
    <text evidence="11">The sequence shown here is derived from an EMBL/GenBank/DDBJ whole genome shotgun (WGS) entry which is preliminary data.</text>
</comment>
<evidence type="ECO:0000256" key="4">
    <source>
        <dbReference type="ARBA" id="ARBA00022692"/>
    </source>
</evidence>
<gene>
    <name evidence="11" type="ORF">Ccrd_015974</name>
</gene>
<dbReference type="GO" id="GO:0016020">
    <property type="term" value="C:membrane"/>
    <property type="evidence" value="ECO:0007669"/>
    <property type="project" value="UniProtKB-SubCell"/>
</dbReference>
<keyword evidence="7" id="KW-0560">Oxidoreductase</keyword>
<dbReference type="Pfam" id="PF00067">
    <property type="entry name" value="p450"/>
    <property type="match status" value="1"/>
</dbReference>
<comment type="similarity">
    <text evidence="2">Belongs to the cytochrome P450 family.</text>
</comment>
<evidence type="ECO:0000256" key="6">
    <source>
        <dbReference type="ARBA" id="ARBA00022989"/>
    </source>
</evidence>
<keyword evidence="9" id="KW-0503">Monooxygenase</keyword>
<dbReference type="InterPro" id="IPR036396">
    <property type="entry name" value="Cyt_P450_sf"/>
</dbReference>
<evidence type="ECO:0000256" key="7">
    <source>
        <dbReference type="ARBA" id="ARBA00023002"/>
    </source>
</evidence>
<dbReference type="PANTHER" id="PTHR24282:SF254">
    <property type="entry name" value="CYTOCHROME P450 CYP72A219-LIKE"/>
    <property type="match status" value="1"/>
</dbReference>
<evidence type="ECO:0000313" key="11">
    <source>
        <dbReference type="EMBL" id="KVI05755.1"/>
    </source>
</evidence>
<organism evidence="11 12">
    <name type="scientific">Cynara cardunculus var. scolymus</name>
    <name type="common">Globe artichoke</name>
    <name type="synonym">Cynara scolymus</name>
    <dbReference type="NCBI Taxonomy" id="59895"/>
    <lineage>
        <taxon>Eukaryota</taxon>
        <taxon>Viridiplantae</taxon>
        <taxon>Streptophyta</taxon>
        <taxon>Embryophyta</taxon>
        <taxon>Tracheophyta</taxon>
        <taxon>Spermatophyta</taxon>
        <taxon>Magnoliopsida</taxon>
        <taxon>eudicotyledons</taxon>
        <taxon>Gunneridae</taxon>
        <taxon>Pentapetalae</taxon>
        <taxon>asterids</taxon>
        <taxon>campanulids</taxon>
        <taxon>Asterales</taxon>
        <taxon>Asteraceae</taxon>
        <taxon>Carduoideae</taxon>
        <taxon>Cardueae</taxon>
        <taxon>Carduinae</taxon>
        <taxon>Cynara</taxon>
    </lineage>
</organism>
<evidence type="ECO:0000313" key="12">
    <source>
        <dbReference type="Proteomes" id="UP000243975"/>
    </source>
</evidence>
<sequence>MNALITSIIDKRMIVTKAGENSKDDLLGVLLDSNSKEIKKDGSSNSGLSIEEIIEGCKIFYIAGQETTVNLLVWTMVLLGQHTNWQARARDEVSLVFGKGKPNTEYRIPN</sequence>
<dbReference type="InterPro" id="IPR050665">
    <property type="entry name" value="Cytochrome_P450_Monooxygen"/>
</dbReference>
<evidence type="ECO:0000256" key="2">
    <source>
        <dbReference type="ARBA" id="ARBA00010617"/>
    </source>
</evidence>
<evidence type="ECO:0000256" key="9">
    <source>
        <dbReference type="ARBA" id="ARBA00023033"/>
    </source>
</evidence>
<proteinExistence type="inferred from homology"/>
<dbReference type="AlphaFoldDB" id="A0A103YAZ0"/>
<evidence type="ECO:0000256" key="8">
    <source>
        <dbReference type="ARBA" id="ARBA00023004"/>
    </source>
</evidence>
<evidence type="ECO:0000256" key="10">
    <source>
        <dbReference type="ARBA" id="ARBA00023136"/>
    </source>
</evidence>
<dbReference type="GO" id="GO:0004497">
    <property type="term" value="F:monooxygenase activity"/>
    <property type="evidence" value="ECO:0007669"/>
    <property type="project" value="UniProtKB-KW"/>
</dbReference>
<keyword evidence="12" id="KW-1185">Reference proteome</keyword>
<evidence type="ECO:0000256" key="5">
    <source>
        <dbReference type="ARBA" id="ARBA00022723"/>
    </source>
</evidence>